<dbReference type="Pfam" id="PF12833">
    <property type="entry name" value="HTH_18"/>
    <property type="match status" value="1"/>
</dbReference>
<dbReference type="GO" id="GO:0003700">
    <property type="term" value="F:DNA-binding transcription factor activity"/>
    <property type="evidence" value="ECO:0007669"/>
    <property type="project" value="InterPro"/>
</dbReference>
<protein>
    <submittedName>
        <fullName evidence="8">AraC family transcriptional regulator</fullName>
    </submittedName>
    <submittedName>
        <fullName evidence="7">Transcriptional regulator of bacillibactin transport</fullName>
    </submittedName>
</protein>
<evidence type="ECO:0000256" key="4">
    <source>
        <dbReference type="SAM" id="Coils"/>
    </source>
</evidence>
<dbReference type="Proteomes" id="UP000509327">
    <property type="component" value="Chromosome"/>
</dbReference>
<dbReference type="EMBL" id="QJSW01000004">
    <property type="protein sequence ID" value="PYE50138.1"/>
    <property type="molecule type" value="Genomic_DNA"/>
</dbReference>
<evidence type="ECO:0000259" key="6">
    <source>
        <dbReference type="PROSITE" id="PS50983"/>
    </source>
</evidence>
<dbReference type="SMART" id="SM00342">
    <property type="entry name" value="HTH_ARAC"/>
    <property type="match status" value="1"/>
</dbReference>
<dbReference type="PROSITE" id="PS01124">
    <property type="entry name" value="HTH_ARAC_FAMILY_2"/>
    <property type="match status" value="1"/>
</dbReference>
<dbReference type="PROSITE" id="PS00041">
    <property type="entry name" value="HTH_ARAC_FAMILY_1"/>
    <property type="match status" value="1"/>
</dbReference>
<name>A0A2V4VC50_PAEBA</name>
<dbReference type="InterPro" id="IPR018060">
    <property type="entry name" value="HTH_AraC"/>
</dbReference>
<dbReference type="PANTHER" id="PTHR43280:SF2">
    <property type="entry name" value="HTH-TYPE TRANSCRIPTIONAL REGULATOR EXSA"/>
    <property type="match status" value="1"/>
</dbReference>
<feature type="domain" description="HTH araC/xylS-type" evidence="5">
    <location>
        <begin position="195"/>
        <end position="293"/>
    </location>
</feature>
<evidence type="ECO:0000313" key="7">
    <source>
        <dbReference type="EMBL" id="PYE50138.1"/>
    </source>
</evidence>
<dbReference type="Proteomes" id="UP000247790">
    <property type="component" value="Unassembled WGS sequence"/>
</dbReference>
<keyword evidence="4" id="KW-0175">Coiled coil</keyword>
<dbReference type="SUPFAM" id="SSF46689">
    <property type="entry name" value="Homeodomain-like"/>
    <property type="match status" value="2"/>
</dbReference>
<dbReference type="InterPro" id="IPR014710">
    <property type="entry name" value="RmlC-like_jellyroll"/>
</dbReference>
<keyword evidence="2" id="KW-0238">DNA-binding</keyword>
<dbReference type="AlphaFoldDB" id="A0A2V4VC50"/>
<dbReference type="Pfam" id="PF01497">
    <property type="entry name" value="Peripla_BP_2"/>
    <property type="match status" value="1"/>
</dbReference>
<evidence type="ECO:0000256" key="1">
    <source>
        <dbReference type="ARBA" id="ARBA00023015"/>
    </source>
</evidence>
<dbReference type="Gene3D" id="2.60.120.10">
    <property type="entry name" value="Jelly Rolls"/>
    <property type="match status" value="1"/>
</dbReference>
<organism evidence="7 9">
    <name type="scientific">Paenibacillus barcinonensis</name>
    <dbReference type="NCBI Taxonomy" id="198119"/>
    <lineage>
        <taxon>Bacteria</taxon>
        <taxon>Bacillati</taxon>
        <taxon>Bacillota</taxon>
        <taxon>Bacilli</taxon>
        <taxon>Bacillales</taxon>
        <taxon>Paenibacillaceae</taxon>
        <taxon>Paenibacillus</taxon>
    </lineage>
</organism>
<keyword evidence="3" id="KW-0804">Transcription</keyword>
<dbReference type="OrthoDB" id="9783876at2"/>
<reference evidence="8 10" key="2">
    <citation type="submission" date="2020-06" db="EMBL/GenBank/DDBJ databases">
        <title>Complete genome of Paenibacillus barcinonensis KACC11450.</title>
        <authorList>
            <person name="Kim M."/>
            <person name="Park Y.-J."/>
            <person name="Shin J.-H."/>
        </authorList>
    </citation>
    <scope>NUCLEOTIDE SEQUENCE [LARGE SCALE GENOMIC DNA]</scope>
    <source>
        <strain evidence="8 10">KACC11450</strain>
    </source>
</reference>
<dbReference type="InterPro" id="IPR020449">
    <property type="entry name" value="Tscrpt_reg_AraC-type_HTH"/>
</dbReference>
<dbReference type="InterPro" id="IPR011051">
    <property type="entry name" value="RmlC_Cupin_sf"/>
</dbReference>
<dbReference type="Gene3D" id="1.10.10.60">
    <property type="entry name" value="Homeodomain-like"/>
    <property type="match status" value="2"/>
</dbReference>
<keyword evidence="10" id="KW-1185">Reference proteome</keyword>
<dbReference type="GO" id="GO:0043565">
    <property type="term" value="F:sequence-specific DNA binding"/>
    <property type="evidence" value="ECO:0007669"/>
    <property type="project" value="InterPro"/>
</dbReference>
<evidence type="ECO:0000259" key="5">
    <source>
        <dbReference type="PROSITE" id="PS01124"/>
    </source>
</evidence>
<feature type="coiled-coil region" evidence="4">
    <location>
        <begin position="401"/>
        <end position="428"/>
    </location>
</feature>
<dbReference type="Gene3D" id="3.40.50.1980">
    <property type="entry name" value="Nitrogenase molybdenum iron protein domain"/>
    <property type="match status" value="1"/>
</dbReference>
<dbReference type="RefSeq" id="WP_110895990.1">
    <property type="nucleotide sequence ID" value="NZ_CP054614.1"/>
</dbReference>
<sequence length="554" mass="65383">MFATVHPFLIKPWLCSLQGIDHIQVESCKTFAVDPFEHSTSHMFIVVIQGKGELAWCNRRTRLAQGDIQFVQAGVSFSITASADHEETLQFYKVRVDAGPIPCGQMPDQRHEENKAEPDRVLDIESYEAPLPVMEFSYIPWGVCLDHMKQLLRYQYADSLHEQWEIQARFQEWFRSLIRQNDPHLQLVDERKRIHSSIRYIETHYHKMFTVDELASRIGLSRGSYTRQFKRLTGKLPLDYINGIRLDHSKKLLQMTDDRLHDIAHQVGFSNEYYFSRKFKQYAGISPGVYRRHHRKDIKVFAPFLEDYLLALEVKPVLLGYHRAWGKQHYLEVDDVPDFDISQQHSLLHEEYMPEFIMLDRGYQKWNLERFEQLAPVYYIHQEGEQWREILKVTADLLGKTNRAQEVIASYEDKAAEARGRLQRYTRGETFAFLRISASEITLYGEHFGYVGPILYQDLGLTPHICVKKWTHRQRRVRIELEQLCQLQADHLLITFDALDSVDGEERRLLDRQEWKQLPAVRRGNVYEVDFMPWMNYGVISHGKKIDDMLRFMG</sequence>
<reference evidence="7 9" key="1">
    <citation type="submission" date="2018-06" db="EMBL/GenBank/DDBJ databases">
        <title>Genomic Encyclopedia of Type Strains, Phase III (KMG-III): the genomes of soil and plant-associated and newly described type strains.</title>
        <authorList>
            <person name="Whitman W."/>
        </authorList>
    </citation>
    <scope>NUCLEOTIDE SEQUENCE [LARGE SCALE GENOMIC DNA]</scope>
    <source>
        <strain evidence="7 9">CECT 7022</strain>
    </source>
</reference>
<dbReference type="InterPro" id="IPR009057">
    <property type="entry name" value="Homeodomain-like_sf"/>
</dbReference>
<dbReference type="PANTHER" id="PTHR43280">
    <property type="entry name" value="ARAC-FAMILY TRANSCRIPTIONAL REGULATOR"/>
    <property type="match status" value="1"/>
</dbReference>
<evidence type="ECO:0000313" key="8">
    <source>
        <dbReference type="EMBL" id="QKS59868.1"/>
    </source>
</evidence>
<proteinExistence type="predicted"/>
<dbReference type="PRINTS" id="PR00032">
    <property type="entry name" value="HTHARAC"/>
</dbReference>
<evidence type="ECO:0000256" key="3">
    <source>
        <dbReference type="ARBA" id="ARBA00023163"/>
    </source>
</evidence>
<evidence type="ECO:0000256" key="2">
    <source>
        <dbReference type="ARBA" id="ARBA00023125"/>
    </source>
</evidence>
<evidence type="ECO:0000313" key="9">
    <source>
        <dbReference type="Proteomes" id="UP000247790"/>
    </source>
</evidence>
<dbReference type="InterPro" id="IPR018062">
    <property type="entry name" value="HTH_AraC-typ_CS"/>
</dbReference>
<accession>A0A2V4VC50</accession>
<keyword evidence="1" id="KW-0805">Transcription regulation</keyword>
<gene>
    <name evidence="7" type="ORF">DFQ00_10496</name>
    <name evidence="8" type="ORF">HUB98_29125</name>
</gene>
<dbReference type="InterPro" id="IPR002491">
    <property type="entry name" value="ABC_transptr_periplasmic_BD"/>
</dbReference>
<dbReference type="PROSITE" id="PS50983">
    <property type="entry name" value="FE_B12_PBP"/>
    <property type="match status" value="1"/>
</dbReference>
<dbReference type="SUPFAM" id="SSF51182">
    <property type="entry name" value="RmlC-like cupins"/>
    <property type="match status" value="1"/>
</dbReference>
<dbReference type="EMBL" id="CP054614">
    <property type="protein sequence ID" value="QKS59868.1"/>
    <property type="molecule type" value="Genomic_DNA"/>
</dbReference>
<evidence type="ECO:0000313" key="10">
    <source>
        <dbReference type="Proteomes" id="UP000509327"/>
    </source>
</evidence>
<feature type="domain" description="Fe/B12 periplasmic-binding" evidence="6">
    <location>
        <begin position="297"/>
        <end position="554"/>
    </location>
</feature>
<dbReference type="SUPFAM" id="SSF53807">
    <property type="entry name" value="Helical backbone' metal receptor"/>
    <property type="match status" value="1"/>
</dbReference>